<evidence type="ECO:0000313" key="5">
    <source>
        <dbReference type="Proteomes" id="UP000215607"/>
    </source>
</evidence>
<feature type="compositionally biased region" description="Acidic residues" evidence="1">
    <location>
        <begin position="36"/>
        <end position="47"/>
    </location>
</feature>
<dbReference type="AlphaFoldDB" id="A0A256JK34"/>
<sequence length="373" mass="40219">MNRRYVLTSAAAVSLPLAGCSGSTPDESAPPNGSEEASDGDDGDDNGSENQTESTEDAAPTLDDFDYPDGARQDGVDGATLFGTHESTLVEAGSLTHEGERTDVFDDNEFSQTQTSKFDDNAVSREVTENGETERVWSPADEDVAYVRMESGFEQAYRVDERAPPTDEVTGLSEFRRYISEVEWGAATELVETAGGLGVVYESVGYSERLSFGEMREFDASITVSESGFVSQLEYDQTELQGGETIAFDVTAAITAVGDTSVDEPDWADAAREQGVRFDVAFTDDGTAFRVEMTGGDDVSRDARIRLRDERGSASSRLSEPLSVGDVLFVGLSESGGLLIDESEAPAEARPLAGDLRLTVRTEFPLLTHTRRP</sequence>
<comment type="caution">
    <text evidence="4">The sequence shown here is derived from an EMBL/GenBank/DDBJ whole genome shotgun (WGS) entry which is preliminary data.</text>
</comment>
<dbReference type="Proteomes" id="UP000215607">
    <property type="component" value="Unassembled WGS sequence"/>
</dbReference>
<dbReference type="Pfam" id="PF24381">
    <property type="entry name" value="DUF7537"/>
    <property type="match status" value="1"/>
</dbReference>
<evidence type="ECO:0000313" key="4">
    <source>
        <dbReference type="EMBL" id="OYR68617.1"/>
    </source>
</evidence>
<reference evidence="2 7" key="3">
    <citation type="submission" date="2023-01" db="EMBL/GenBank/DDBJ databases">
        <title>Halorubrum ezzemoulense from Santa Pola, Spain.</title>
        <authorList>
            <person name="Feng Y."/>
            <person name="Louyakis A.S."/>
            <person name="Gogarten J.P."/>
        </authorList>
    </citation>
    <scope>NUCLEOTIDE SEQUENCE [LARGE SCALE GENOMIC DNA]</scope>
    <source>
        <strain evidence="2 7">AMM015</strain>
    </source>
</reference>
<reference evidence="4" key="2">
    <citation type="submission" date="2017-05" db="EMBL/GenBank/DDBJ databases">
        <authorList>
            <person name="Song R."/>
            <person name="Chenine A.L."/>
            <person name="Ruprecht R.M."/>
        </authorList>
    </citation>
    <scope>NUCLEOTIDE SEQUENCE</scope>
    <source>
        <strain evidence="4">Ga2p</strain>
        <strain evidence="3">LD3</strain>
    </source>
</reference>
<organism evidence="4 5">
    <name type="scientific">Halorubrum ezzemoulense</name>
    <name type="common">Halorubrum chaoviator</name>
    <dbReference type="NCBI Taxonomy" id="337243"/>
    <lineage>
        <taxon>Archaea</taxon>
        <taxon>Methanobacteriati</taxon>
        <taxon>Methanobacteriota</taxon>
        <taxon>Stenosarchaea group</taxon>
        <taxon>Halobacteria</taxon>
        <taxon>Halobacteriales</taxon>
        <taxon>Haloferacaceae</taxon>
        <taxon>Halorubrum</taxon>
    </lineage>
</organism>
<dbReference type="EMBL" id="JAQLUK010000001">
    <property type="protein sequence ID" value="MDB2290964.1"/>
    <property type="molecule type" value="Genomic_DNA"/>
</dbReference>
<dbReference type="RefSeq" id="WP_094579786.1">
    <property type="nucleotide sequence ID" value="NZ_JAQLTX010000003.1"/>
</dbReference>
<gene>
    <name evidence="4" type="ORF">DJ79_05420</name>
    <name evidence="3" type="ORF">DJ83_04500</name>
    <name evidence="2" type="ORF">PM085_01475</name>
</gene>
<evidence type="ECO:0000313" key="3">
    <source>
        <dbReference type="EMBL" id="OYR62774.1"/>
    </source>
</evidence>
<evidence type="ECO:0000313" key="7">
    <source>
        <dbReference type="Proteomes" id="UP001210528"/>
    </source>
</evidence>
<name>A0A256JK34_HALEZ</name>
<reference evidence="5 6" key="1">
    <citation type="journal article" date="2014" name="Front. Microbiol.">
        <title>Population and genomic analysis of the genus Halorubrum.</title>
        <authorList>
            <person name="Fullmer M.S."/>
            <person name="Soucy S.M."/>
            <person name="Swithers K.S."/>
            <person name="Makkay A.M."/>
            <person name="Wheeler R."/>
            <person name="Ventosa A."/>
            <person name="Gogarten J.P."/>
            <person name="Papke R.T."/>
        </authorList>
    </citation>
    <scope>NUCLEOTIDE SEQUENCE [LARGE SCALE GENOMIC DNA]</scope>
    <source>
        <strain evidence="4 5">Ga2p</strain>
        <strain evidence="3 6">LD3</strain>
    </source>
</reference>
<dbReference type="EMBL" id="NHPA01000032">
    <property type="protein sequence ID" value="OYR68617.1"/>
    <property type="molecule type" value="Genomic_DNA"/>
</dbReference>
<dbReference type="Proteomes" id="UP000216409">
    <property type="component" value="Unassembled WGS sequence"/>
</dbReference>
<feature type="compositionally biased region" description="Basic and acidic residues" evidence="1">
    <location>
        <begin position="117"/>
        <end position="135"/>
    </location>
</feature>
<evidence type="ECO:0000256" key="1">
    <source>
        <dbReference type="SAM" id="MobiDB-lite"/>
    </source>
</evidence>
<feature type="region of interest" description="Disordered" evidence="1">
    <location>
        <begin position="14"/>
        <end position="135"/>
    </location>
</feature>
<protein>
    <submittedName>
        <fullName evidence="4">Uncharacterized protein</fullName>
    </submittedName>
</protein>
<dbReference type="Proteomes" id="UP001210528">
    <property type="component" value="Unassembled WGS sequence"/>
</dbReference>
<evidence type="ECO:0000313" key="2">
    <source>
        <dbReference type="EMBL" id="MDB2290964.1"/>
    </source>
</evidence>
<dbReference type="InterPro" id="IPR055959">
    <property type="entry name" value="DUF7537"/>
</dbReference>
<proteinExistence type="predicted"/>
<keyword evidence="7" id="KW-1185">Reference proteome</keyword>
<dbReference type="EMBL" id="NHOW01000052">
    <property type="protein sequence ID" value="OYR62774.1"/>
    <property type="molecule type" value="Genomic_DNA"/>
</dbReference>
<accession>A0A256JK34</accession>
<evidence type="ECO:0000313" key="6">
    <source>
        <dbReference type="Proteomes" id="UP000216409"/>
    </source>
</evidence>